<comment type="caution">
    <text evidence="2">The sequence shown here is derived from an EMBL/GenBank/DDBJ whole genome shotgun (WGS) entry which is preliminary data.</text>
</comment>
<organism evidence="2 3">
    <name type="scientific">Enterococcus gallinarum</name>
    <dbReference type="NCBI Taxonomy" id="1353"/>
    <lineage>
        <taxon>Bacteria</taxon>
        <taxon>Bacillati</taxon>
        <taxon>Bacillota</taxon>
        <taxon>Bacilli</taxon>
        <taxon>Lactobacillales</taxon>
        <taxon>Enterococcaceae</taxon>
        <taxon>Enterococcus</taxon>
    </lineage>
</organism>
<evidence type="ECO:0000313" key="3">
    <source>
        <dbReference type="Proteomes" id="UP000439965"/>
    </source>
</evidence>
<dbReference type="RefSeq" id="WP_160806168.1">
    <property type="nucleotide sequence ID" value="NZ_WVTI01000016.1"/>
</dbReference>
<evidence type="ECO:0000313" key="2">
    <source>
        <dbReference type="EMBL" id="MXS27201.1"/>
    </source>
</evidence>
<dbReference type="EMBL" id="WVTI01000016">
    <property type="protein sequence ID" value="MXS27201.1"/>
    <property type="molecule type" value="Genomic_DNA"/>
</dbReference>
<keyword evidence="1" id="KW-0472">Membrane</keyword>
<keyword evidence="1" id="KW-0812">Transmembrane</keyword>
<reference evidence="2 3" key="1">
    <citation type="submission" date="2019-04" db="EMBL/GenBank/DDBJ databases">
        <title>Step-wise assembly of the neonatal virome modulated by breast feeding.</title>
        <authorList>
            <person name="Liang G."/>
            <person name="Bushman F."/>
        </authorList>
    </citation>
    <scope>NUCLEOTIDE SEQUENCE [LARGE SCALE GENOMIC DNA]</scope>
    <source>
        <strain evidence="2 3">E3404</strain>
    </source>
</reference>
<evidence type="ECO:0000256" key="1">
    <source>
        <dbReference type="SAM" id="Phobius"/>
    </source>
</evidence>
<feature type="transmembrane region" description="Helical" evidence="1">
    <location>
        <begin position="19"/>
        <end position="37"/>
    </location>
</feature>
<keyword evidence="1" id="KW-1133">Transmembrane helix</keyword>
<dbReference type="AlphaFoldDB" id="A0A6I4XN55"/>
<proteinExistence type="predicted"/>
<name>A0A6I4XN55_ENTGA</name>
<sequence>MYGSAVFDVRSELKQSRHLLRKVVFSSLGILVFFFLFKQLIGIPFNYLNQISSSFLNFGSGSSNVSGSLTSAIQQNQFVQAVMVFVTGILAVCTKFFDEIKQLLFK</sequence>
<accession>A0A6I4XN55</accession>
<gene>
    <name evidence="2" type="ORF">GTI89_14160</name>
</gene>
<protein>
    <submittedName>
        <fullName evidence="2">Uncharacterized protein</fullName>
    </submittedName>
</protein>
<feature type="transmembrane region" description="Helical" evidence="1">
    <location>
        <begin position="78"/>
        <end position="97"/>
    </location>
</feature>
<dbReference type="Proteomes" id="UP000439965">
    <property type="component" value="Unassembled WGS sequence"/>
</dbReference>